<dbReference type="HOGENOM" id="CLU_3088024_0_0_1"/>
<dbReference type="EMBL" id="KN832981">
    <property type="protein sequence ID" value="KIM86599.1"/>
    <property type="molecule type" value="Genomic_DNA"/>
</dbReference>
<dbReference type="AlphaFoldDB" id="A0A0C3G481"/>
<name>A0A0C3G481_PILCF</name>
<dbReference type="Proteomes" id="UP000054166">
    <property type="component" value="Unassembled WGS sequence"/>
</dbReference>
<proteinExistence type="predicted"/>
<sequence length="52" mass="5968">MSTYRLCLRAKQKMHLTKALSAIPAGPLKLTPCEVTRCHSRIWIFDFCCQLS</sequence>
<organism evidence="1 2">
    <name type="scientific">Piloderma croceum (strain F 1598)</name>
    <dbReference type="NCBI Taxonomy" id="765440"/>
    <lineage>
        <taxon>Eukaryota</taxon>
        <taxon>Fungi</taxon>
        <taxon>Dikarya</taxon>
        <taxon>Basidiomycota</taxon>
        <taxon>Agaricomycotina</taxon>
        <taxon>Agaricomycetes</taxon>
        <taxon>Agaricomycetidae</taxon>
        <taxon>Atheliales</taxon>
        <taxon>Atheliaceae</taxon>
        <taxon>Piloderma</taxon>
    </lineage>
</organism>
<evidence type="ECO:0000313" key="2">
    <source>
        <dbReference type="Proteomes" id="UP000054166"/>
    </source>
</evidence>
<gene>
    <name evidence="1" type="ORF">PILCRDRAFT_309289</name>
</gene>
<protein>
    <submittedName>
        <fullName evidence="1">Uncharacterized protein</fullName>
    </submittedName>
</protein>
<accession>A0A0C3G481</accession>
<reference evidence="1 2" key="1">
    <citation type="submission" date="2014-04" db="EMBL/GenBank/DDBJ databases">
        <authorList>
            <consortium name="DOE Joint Genome Institute"/>
            <person name="Kuo A."/>
            <person name="Tarkka M."/>
            <person name="Buscot F."/>
            <person name="Kohler A."/>
            <person name="Nagy L.G."/>
            <person name="Floudas D."/>
            <person name="Copeland A."/>
            <person name="Barry K.W."/>
            <person name="Cichocki N."/>
            <person name="Veneault-Fourrey C."/>
            <person name="LaButti K."/>
            <person name="Lindquist E.A."/>
            <person name="Lipzen A."/>
            <person name="Lundell T."/>
            <person name="Morin E."/>
            <person name="Murat C."/>
            <person name="Sun H."/>
            <person name="Tunlid A."/>
            <person name="Henrissat B."/>
            <person name="Grigoriev I.V."/>
            <person name="Hibbett D.S."/>
            <person name="Martin F."/>
            <person name="Nordberg H.P."/>
            <person name="Cantor M.N."/>
            <person name="Hua S.X."/>
        </authorList>
    </citation>
    <scope>NUCLEOTIDE SEQUENCE [LARGE SCALE GENOMIC DNA]</scope>
    <source>
        <strain evidence="1 2">F 1598</strain>
    </source>
</reference>
<keyword evidence="2" id="KW-1185">Reference proteome</keyword>
<dbReference type="InParanoid" id="A0A0C3G481"/>
<evidence type="ECO:0000313" key="1">
    <source>
        <dbReference type="EMBL" id="KIM86599.1"/>
    </source>
</evidence>
<reference evidence="2" key="2">
    <citation type="submission" date="2015-01" db="EMBL/GenBank/DDBJ databases">
        <title>Evolutionary Origins and Diversification of the Mycorrhizal Mutualists.</title>
        <authorList>
            <consortium name="DOE Joint Genome Institute"/>
            <consortium name="Mycorrhizal Genomics Consortium"/>
            <person name="Kohler A."/>
            <person name="Kuo A."/>
            <person name="Nagy L.G."/>
            <person name="Floudas D."/>
            <person name="Copeland A."/>
            <person name="Barry K.W."/>
            <person name="Cichocki N."/>
            <person name="Veneault-Fourrey C."/>
            <person name="LaButti K."/>
            <person name="Lindquist E.A."/>
            <person name="Lipzen A."/>
            <person name="Lundell T."/>
            <person name="Morin E."/>
            <person name="Murat C."/>
            <person name="Riley R."/>
            <person name="Ohm R."/>
            <person name="Sun H."/>
            <person name="Tunlid A."/>
            <person name="Henrissat B."/>
            <person name="Grigoriev I.V."/>
            <person name="Hibbett D.S."/>
            <person name="Martin F."/>
        </authorList>
    </citation>
    <scope>NUCLEOTIDE SEQUENCE [LARGE SCALE GENOMIC DNA]</scope>
    <source>
        <strain evidence="2">F 1598</strain>
    </source>
</reference>